<evidence type="ECO:0000313" key="3">
    <source>
        <dbReference type="Proteomes" id="UP000182584"/>
    </source>
</evidence>
<keyword evidence="1" id="KW-0812">Transmembrane</keyword>
<dbReference type="OrthoDB" id="2082701at2"/>
<sequence>MNLGAWMCGVLVIPFATVGLLFGLFKERATKFVAGFNSFTDKEQEMYDRAAISRDIRNQCLIWSALMLIGTVLSFIISPYMAIPTFIIWGFLFFKDTHMDPHKAFDKYLLK</sequence>
<proteinExistence type="predicted"/>
<protein>
    <recommendedName>
        <fullName evidence="4">DUF3784 domain-containing protein</fullName>
    </recommendedName>
</protein>
<dbReference type="Proteomes" id="UP000182584">
    <property type="component" value="Unassembled WGS sequence"/>
</dbReference>
<dbReference type="Pfam" id="PF12650">
    <property type="entry name" value="DUF3784"/>
    <property type="match status" value="1"/>
</dbReference>
<keyword evidence="1" id="KW-1133">Transmembrane helix</keyword>
<reference evidence="2 3" key="1">
    <citation type="submission" date="2016-10" db="EMBL/GenBank/DDBJ databases">
        <authorList>
            <person name="de Groot N.N."/>
        </authorList>
    </citation>
    <scope>NUCLEOTIDE SEQUENCE [LARGE SCALE GENOMIC DNA]</scope>
    <source>
        <strain evidence="2 3">AR40</strain>
    </source>
</reference>
<evidence type="ECO:0000313" key="2">
    <source>
        <dbReference type="EMBL" id="SER29961.1"/>
    </source>
</evidence>
<dbReference type="AlphaFoldDB" id="A0A1H9N2B2"/>
<gene>
    <name evidence="2" type="ORF">SAMN04487884_1049</name>
</gene>
<name>A0A1H9N2B2_BUTFI</name>
<evidence type="ECO:0000256" key="1">
    <source>
        <dbReference type="SAM" id="Phobius"/>
    </source>
</evidence>
<organism evidence="2 3">
    <name type="scientific">Butyrivibrio fibrisolvens</name>
    <dbReference type="NCBI Taxonomy" id="831"/>
    <lineage>
        <taxon>Bacteria</taxon>
        <taxon>Bacillati</taxon>
        <taxon>Bacillota</taxon>
        <taxon>Clostridia</taxon>
        <taxon>Lachnospirales</taxon>
        <taxon>Lachnospiraceae</taxon>
        <taxon>Butyrivibrio</taxon>
    </lineage>
</organism>
<feature type="transmembrane region" description="Helical" evidence="1">
    <location>
        <begin position="61"/>
        <end position="94"/>
    </location>
</feature>
<feature type="transmembrane region" description="Helical" evidence="1">
    <location>
        <begin position="6"/>
        <end position="25"/>
    </location>
</feature>
<dbReference type="RefSeq" id="WP_074754482.1">
    <property type="nucleotide sequence ID" value="NZ_FOGJ01000004.1"/>
</dbReference>
<dbReference type="InterPro" id="IPR017259">
    <property type="entry name" value="UCP037672"/>
</dbReference>
<keyword evidence="1" id="KW-0472">Membrane</keyword>
<accession>A0A1H9N2B2</accession>
<evidence type="ECO:0008006" key="4">
    <source>
        <dbReference type="Google" id="ProtNLM"/>
    </source>
</evidence>
<dbReference type="EMBL" id="FOGJ01000004">
    <property type="protein sequence ID" value="SER29961.1"/>
    <property type="molecule type" value="Genomic_DNA"/>
</dbReference>